<dbReference type="EMBL" id="JABELV010000249">
    <property type="protein sequence ID" value="KAG7527655.1"/>
    <property type="molecule type" value="Genomic_DNA"/>
</dbReference>
<organism evidence="1 2">
    <name type="scientific">Filobasidium floriforme</name>
    <dbReference type="NCBI Taxonomy" id="5210"/>
    <lineage>
        <taxon>Eukaryota</taxon>
        <taxon>Fungi</taxon>
        <taxon>Dikarya</taxon>
        <taxon>Basidiomycota</taxon>
        <taxon>Agaricomycotina</taxon>
        <taxon>Tremellomycetes</taxon>
        <taxon>Filobasidiales</taxon>
        <taxon>Filobasidiaceae</taxon>
        <taxon>Filobasidium</taxon>
    </lineage>
</organism>
<reference evidence="1" key="1">
    <citation type="submission" date="2020-04" db="EMBL/GenBank/DDBJ databases">
        <title>Analysis of mating type loci in Filobasidium floriforme.</title>
        <authorList>
            <person name="Nowrousian M."/>
        </authorList>
    </citation>
    <scope>NUCLEOTIDE SEQUENCE</scope>
    <source>
        <strain evidence="1">CBS 6242</strain>
    </source>
</reference>
<name>A0A8K0JGR5_9TREE</name>
<comment type="caution">
    <text evidence="1">The sequence shown here is derived from an EMBL/GenBank/DDBJ whole genome shotgun (WGS) entry which is preliminary data.</text>
</comment>
<keyword evidence="2" id="KW-1185">Reference proteome</keyword>
<sequence>MSSGILPTSRPRLRSGGDPFELIAGDPSIAYCFRAIGISSKLVQRTILRGGVGKISRLNLEQKSSCPRSPALVVCFDPLRPAGRPTETNLQTSSYSIKTLTSIVHQIIRYCIVKLLAPGPPFLPGDLQSVAANRRLEVVREEVRLPPWARAISQDHRYYSPLSTIKPWRWISGHLRPCRRAKPIKKNRKLANGPDLRSSDAERRLILDLRPRKHSAELCSIAGP</sequence>
<gene>
    <name evidence="1" type="ORF">FFLO_06717</name>
</gene>
<proteinExistence type="predicted"/>
<evidence type="ECO:0000313" key="2">
    <source>
        <dbReference type="Proteomes" id="UP000812966"/>
    </source>
</evidence>
<accession>A0A8K0JGR5</accession>
<dbReference type="AlphaFoldDB" id="A0A8K0JGR5"/>
<protein>
    <submittedName>
        <fullName evidence="1">Uncharacterized protein</fullName>
    </submittedName>
</protein>
<evidence type="ECO:0000313" key="1">
    <source>
        <dbReference type="EMBL" id="KAG7527655.1"/>
    </source>
</evidence>
<dbReference type="Proteomes" id="UP000812966">
    <property type="component" value="Unassembled WGS sequence"/>
</dbReference>